<reference evidence="2 3" key="1">
    <citation type="journal article" date="2018" name="Mar. Genomics">
        <title>Complete genome sequence of Marinifilaceae bacterium strain SPP2, isolated from the Antarctic marine sediment.</title>
        <authorList>
            <person name="Watanabe M."/>
            <person name="Kojima H."/>
            <person name="Fukui M."/>
        </authorList>
    </citation>
    <scope>NUCLEOTIDE SEQUENCE [LARGE SCALE GENOMIC DNA]</scope>
    <source>
        <strain evidence="2 3">SPP2</strain>
    </source>
</reference>
<dbReference type="OrthoDB" id="1123447at2"/>
<proteinExistence type="predicted"/>
<keyword evidence="1" id="KW-1133">Transmembrane helix</keyword>
<reference evidence="3" key="2">
    <citation type="journal article" date="2020" name="Antonie Van Leeuwenhoek">
        <title>Labilibaculum antarcticum sp. nov., a novel facultative anaerobic, psychrotorelant bacterium isolated from marine sediment of Antarctica.</title>
        <authorList>
            <person name="Watanabe M."/>
            <person name="Kojima H."/>
            <person name="Fukui M."/>
        </authorList>
    </citation>
    <scope>NUCLEOTIDE SEQUENCE [LARGE SCALE GENOMIC DNA]</scope>
    <source>
        <strain evidence="3">SPP2</strain>
    </source>
</reference>
<dbReference type="Proteomes" id="UP000218267">
    <property type="component" value="Chromosome"/>
</dbReference>
<accession>A0A1Y1CMQ1</accession>
<keyword evidence="1" id="KW-0812">Transmembrane</keyword>
<evidence type="ECO:0008006" key="4">
    <source>
        <dbReference type="Google" id="ProtNLM"/>
    </source>
</evidence>
<dbReference type="AlphaFoldDB" id="A0A1Y1CMQ1"/>
<name>A0A1Y1CMQ1_9BACT</name>
<dbReference type="KEGG" id="mbas:ALGA_2937"/>
<feature type="transmembrane region" description="Helical" evidence="1">
    <location>
        <begin position="12"/>
        <end position="29"/>
    </location>
</feature>
<gene>
    <name evidence="2" type="ORF">ALGA_2937</name>
</gene>
<evidence type="ECO:0000256" key="1">
    <source>
        <dbReference type="SAM" id="Phobius"/>
    </source>
</evidence>
<dbReference type="RefSeq" id="WP_096430399.1">
    <property type="nucleotide sequence ID" value="NZ_AP018042.1"/>
</dbReference>
<sequence length="75" mass="8315">MNKGNIKKGGLIILLIGVVMTIFTTFSFFTKENVIDMGDIQITRNQHHNLEWSPFIGLAVMGLGGIVIILATRKK</sequence>
<protein>
    <recommendedName>
        <fullName evidence="4">DUF3185 domain-containing protein</fullName>
    </recommendedName>
</protein>
<keyword evidence="1" id="KW-0472">Membrane</keyword>
<evidence type="ECO:0000313" key="2">
    <source>
        <dbReference type="EMBL" id="BAX81242.1"/>
    </source>
</evidence>
<dbReference type="EMBL" id="AP018042">
    <property type="protein sequence ID" value="BAX81242.1"/>
    <property type="molecule type" value="Genomic_DNA"/>
</dbReference>
<feature type="transmembrane region" description="Helical" evidence="1">
    <location>
        <begin position="52"/>
        <end position="71"/>
    </location>
</feature>
<organism evidence="2 3">
    <name type="scientific">Labilibaculum antarcticum</name>
    <dbReference type="NCBI Taxonomy" id="1717717"/>
    <lineage>
        <taxon>Bacteria</taxon>
        <taxon>Pseudomonadati</taxon>
        <taxon>Bacteroidota</taxon>
        <taxon>Bacteroidia</taxon>
        <taxon>Marinilabiliales</taxon>
        <taxon>Marinifilaceae</taxon>
        <taxon>Labilibaculum</taxon>
    </lineage>
</organism>
<evidence type="ECO:0000313" key="3">
    <source>
        <dbReference type="Proteomes" id="UP000218267"/>
    </source>
</evidence>
<keyword evidence="3" id="KW-1185">Reference proteome</keyword>